<evidence type="ECO:0000256" key="4">
    <source>
        <dbReference type="ARBA" id="ARBA00023027"/>
    </source>
</evidence>
<evidence type="ECO:0000313" key="8">
    <source>
        <dbReference type="Proteomes" id="UP000220192"/>
    </source>
</evidence>
<name>A0A2A7D6C7_BACAN</name>
<evidence type="ECO:0000256" key="6">
    <source>
        <dbReference type="ARBA" id="ARBA00047561"/>
    </source>
</evidence>
<gene>
    <name evidence="7" type="ORF">CON16_18320</name>
</gene>
<dbReference type="Gene3D" id="3.40.50.720">
    <property type="entry name" value="NAD(P)-binding Rossmann-like Domain"/>
    <property type="match status" value="1"/>
</dbReference>
<dbReference type="SUPFAM" id="SSF75615">
    <property type="entry name" value="Siroheme synthase middle domains-like"/>
    <property type="match status" value="1"/>
</dbReference>
<dbReference type="PANTHER" id="PTHR35330">
    <property type="entry name" value="SIROHEME BIOSYNTHESIS PROTEIN MET8"/>
    <property type="match status" value="1"/>
</dbReference>
<evidence type="ECO:0000256" key="1">
    <source>
        <dbReference type="ARBA" id="ARBA00005010"/>
    </source>
</evidence>
<comment type="caution">
    <text evidence="7">The sequence shown here is derived from an EMBL/GenBank/DDBJ whole genome shotgun (WGS) entry which is preliminary data.</text>
</comment>
<comment type="catalytic activity">
    <reaction evidence="6">
        <text>precorrin-2 + NAD(+) = sirohydrochlorin + NADH + 2 H(+)</text>
        <dbReference type="Rhea" id="RHEA:15613"/>
        <dbReference type="ChEBI" id="CHEBI:15378"/>
        <dbReference type="ChEBI" id="CHEBI:57540"/>
        <dbReference type="ChEBI" id="CHEBI:57945"/>
        <dbReference type="ChEBI" id="CHEBI:58351"/>
        <dbReference type="ChEBI" id="CHEBI:58827"/>
        <dbReference type="EC" id="1.3.1.76"/>
    </reaction>
</comment>
<dbReference type="RefSeq" id="WP_087959670.1">
    <property type="nucleotide sequence ID" value="NZ_NVLX01000019.1"/>
</dbReference>
<dbReference type="UniPathway" id="UPA00262">
    <property type="reaction ID" value="UER00222"/>
</dbReference>
<evidence type="ECO:0000313" key="7">
    <source>
        <dbReference type="EMBL" id="PDZ15566.1"/>
    </source>
</evidence>
<dbReference type="EC" id="1.3.1.76" evidence="2"/>
<dbReference type="InterPro" id="IPR028161">
    <property type="entry name" value="Met8-like"/>
</dbReference>
<dbReference type="PANTHER" id="PTHR35330:SF1">
    <property type="entry name" value="SIROHEME BIOSYNTHESIS PROTEIN MET8"/>
    <property type="match status" value="1"/>
</dbReference>
<reference evidence="7 8" key="1">
    <citation type="submission" date="2017-09" db="EMBL/GenBank/DDBJ databases">
        <title>Large-scale bioinformatics analysis of Bacillus genomes uncovers conserved roles of natural products in bacterial physiology.</title>
        <authorList>
            <consortium name="Agbiome Team Llc"/>
            <person name="Bleich R.M."/>
            <person name="Grubbs K.J."/>
            <person name="Santa Maria K.C."/>
            <person name="Allen S.E."/>
            <person name="Farag S."/>
            <person name="Shank E.A."/>
            <person name="Bowers A."/>
        </authorList>
    </citation>
    <scope>NUCLEOTIDE SEQUENCE [LARGE SCALE GENOMIC DNA]</scope>
    <source>
        <strain evidence="7 8">AFS095574</strain>
    </source>
</reference>
<dbReference type="InterPro" id="IPR006367">
    <property type="entry name" value="Sirohaem_synthase_N"/>
</dbReference>
<keyword evidence="5" id="KW-0627">Porphyrin biosynthesis</keyword>
<sequence>MYNMYPLMLNLNKKVVVIIGGGKIAYRKASGLKNTDAFITVISPEICEEMKELPFITWKQKTFSNDDIKDAHLIYAATNQHAVNLMVKQAAHDFQWVNVVSDGTESSFHTPGVIRHDEYVVTISTSGKDPSFTKRLKQELTSIFPTLIKKLSLTHKL</sequence>
<dbReference type="InterPro" id="IPR036291">
    <property type="entry name" value="NAD(P)-bd_dom_sf"/>
</dbReference>
<dbReference type="GO" id="GO:0043115">
    <property type="term" value="F:precorrin-2 dehydrogenase activity"/>
    <property type="evidence" value="ECO:0007669"/>
    <property type="project" value="UniProtKB-EC"/>
</dbReference>
<dbReference type="Pfam" id="PF13241">
    <property type="entry name" value="NAD_binding_7"/>
    <property type="match status" value="1"/>
</dbReference>
<comment type="pathway">
    <text evidence="1">Porphyrin-containing compound metabolism; siroheme biosynthesis; sirohydrochlorin from precorrin-2: step 1/1.</text>
</comment>
<dbReference type="SUPFAM" id="SSF51735">
    <property type="entry name" value="NAD(P)-binding Rossmann-fold domains"/>
    <property type="match status" value="1"/>
</dbReference>
<dbReference type="GO" id="GO:0004325">
    <property type="term" value="F:ferrochelatase activity"/>
    <property type="evidence" value="ECO:0007669"/>
    <property type="project" value="InterPro"/>
</dbReference>
<evidence type="ECO:0000256" key="2">
    <source>
        <dbReference type="ARBA" id="ARBA00012400"/>
    </source>
</evidence>
<dbReference type="NCBIfam" id="NF005223">
    <property type="entry name" value="PRK06719.1"/>
    <property type="match status" value="1"/>
</dbReference>
<organism evidence="7 8">
    <name type="scientific">Bacillus anthracis</name>
    <name type="common">anthrax bacterium</name>
    <dbReference type="NCBI Taxonomy" id="1392"/>
    <lineage>
        <taxon>Bacteria</taxon>
        <taxon>Bacillati</taxon>
        <taxon>Bacillota</taxon>
        <taxon>Bacilli</taxon>
        <taxon>Bacillales</taxon>
        <taxon>Bacillaceae</taxon>
        <taxon>Bacillus</taxon>
        <taxon>Bacillus cereus group</taxon>
    </lineage>
</organism>
<keyword evidence="4" id="KW-0520">NAD</keyword>
<proteinExistence type="predicted"/>
<accession>A0A2A7D6C7</accession>
<dbReference type="EMBL" id="NVLX01000019">
    <property type="protein sequence ID" value="PDZ15566.1"/>
    <property type="molecule type" value="Genomic_DNA"/>
</dbReference>
<dbReference type="AlphaFoldDB" id="A0A2A7D6C7"/>
<keyword evidence="3" id="KW-0560">Oxidoreductase</keyword>
<evidence type="ECO:0000256" key="5">
    <source>
        <dbReference type="ARBA" id="ARBA00023244"/>
    </source>
</evidence>
<dbReference type="Proteomes" id="UP000220192">
    <property type="component" value="Unassembled WGS sequence"/>
</dbReference>
<evidence type="ECO:0000256" key="3">
    <source>
        <dbReference type="ARBA" id="ARBA00023002"/>
    </source>
</evidence>
<dbReference type="Gene3D" id="3.30.160.110">
    <property type="entry name" value="Siroheme synthase, domain 2"/>
    <property type="match status" value="1"/>
</dbReference>
<protein>
    <recommendedName>
        <fullName evidence="2">precorrin-2 dehydrogenase</fullName>
        <ecNumber evidence="2">1.3.1.76</ecNumber>
    </recommendedName>
</protein>
<dbReference type="GO" id="GO:0019354">
    <property type="term" value="P:siroheme biosynthetic process"/>
    <property type="evidence" value="ECO:0007669"/>
    <property type="project" value="UniProtKB-UniPathway"/>
</dbReference>
<dbReference type="NCBIfam" id="TIGR01470">
    <property type="entry name" value="cysG_Nterm"/>
    <property type="match status" value="1"/>
</dbReference>